<feature type="compositionally biased region" description="Basic and acidic residues" evidence="1">
    <location>
        <begin position="788"/>
        <end position="815"/>
    </location>
</feature>
<dbReference type="OrthoDB" id="3244603at2759"/>
<dbReference type="Proteomes" id="UP000700596">
    <property type="component" value="Unassembled WGS sequence"/>
</dbReference>
<feature type="region of interest" description="Disordered" evidence="1">
    <location>
        <begin position="382"/>
        <end position="440"/>
    </location>
</feature>
<protein>
    <recommendedName>
        <fullName evidence="4">YDG domain-containing protein</fullName>
    </recommendedName>
</protein>
<dbReference type="AlphaFoldDB" id="A0A9P9CZI6"/>
<feature type="compositionally biased region" description="Polar residues" evidence="1">
    <location>
        <begin position="401"/>
        <end position="411"/>
    </location>
</feature>
<name>A0A9P9CZI6_9PLEO</name>
<evidence type="ECO:0000256" key="1">
    <source>
        <dbReference type="SAM" id="MobiDB-lite"/>
    </source>
</evidence>
<dbReference type="InterPro" id="IPR015947">
    <property type="entry name" value="PUA-like_sf"/>
</dbReference>
<proteinExistence type="predicted"/>
<reference evidence="2" key="1">
    <citation type="journal article" date="2021" name="Nat. Commun.">
        <title>Genetic determinants of endophytism in the Arabidopsis root mycobiome.</title>
        <authorList>
            <person name="Mesny F."/>
            <person name="Miyauchi S."/>
            <person name="Thiergart T."/>
            <person name="Pickel B."/>
            <person name="Atanasova L."/>
            <person name="Karlsson M."/>
            <person name="Huettel B."/>
            <person name="Barry K.W."/>
            <person name="Haridas S."/>
            <person name="Chen C."/>
            <person name="Bauer D."/>
            <person name="Andreopoulos W."/>
            <person name="Pangilinan J."/>
            <person name="LaButti K."/>
            <person name="Riley R."/>
            <person name="Lipzen A."/>
            <person name="Clum A."/>
            <person name="Drula E."/>
            <person name="Henrissat B."/>
            <person name="Kohler A."/>
            <person name="Grigoriev I.V."/>
            <person name="Martin F.M."/>
            <person name="Hacquard S."/>
        </authorList>
    </citation>
    <scope>NUCLEOTIDE SEQUENCE</scope>
    <source>
        <strain evidence="2">MPI-CAGE-CH-0243</strain>
    </source>
</reference>
<accession>A0A9P9CZI6</accession>
<feature type="compositionally biased region" description="Polar residues" evidence="1">
    <location>
        <begin position="422"/>
        <end position="440"/>
    </location>
</feature>
<comment type="caution">
    <text evidence="2">The sequence shown here is derived from an EMBL/GenBank/DDBJ whole genome shotgun (WGS) entry which is preliminary data.</text>
</comment>
<evidence type="ECO:0008006" key="4">
    <source>
        <dbReference type="Google" id="ProtNLM"/>
    </source>
</evidence>
<organism evidence="2 3">
    <name type="scientific">Dendryphion nanum</name>
    <dbReference type="NCBI Taxonomy" id="256645"/>
    <lineage>
        <taxon>Eukaryota</taxon>
        <taxon>Fungi</taxon>
        <taxon>Dikarya</taxon>
        <taxon>Ascomycota</taxon>
        <taxon>Pezizomycotina</taxon>
        <taxon>Dothideomycetes</taxon>
        <taxon>Pleosporomycetidae</taxon>
        <taxon>Pleosporales</taxon>
        <taxon>Torulaceae</taxon>
        <taxon>Dendryphion</taxon>
    </lineage>
</organism>
<evidence type="ECO:0000313" key="3">
    <source>
        <dbReference type="Proteomes" id="UP000700596"/>
    </source>
</evidence>
<sequence length="815" mass="89626">MFPSSSSGVDLSRTRLRQISSWIRDDLDILVARDGPDKLRSDDVLTLHEVFQALRLSETITGLDLRATGIHRAIMEVAGVATRWPGKLIDDCDRIISVWNAKFGSLQELRPFMYGRGGRLEGIANAHEYTRGSLLERWKNTCPENIDPASSRRTGDLGFAPGAWWINPLFAHHAGIIDLETTDGGVCFDKNAAYAVLLLESSEVDAISESEIIYRCKPTDKGRYRLTAATARGRTPVRILRSHSLNSVWGPRVGVRYEGLYKVTGWAIRPAKRSKTLPLSREAQLGDIVYEVNFERIDVTPMKEVMRHPTAIEVDDYIEYKRLKRSHRLGLKHPAELGSQAPKAGPPIIQPISSRFEAPSISPHASRRTTFKGRLSIFKGQTPTSKWQTSAFKARPPTPSHPATSPLSTPTRFFLDEKGPSRISSKGTSPKSLTKTDPSGFPFNSWQDSVSIDRVSLDPSNGTVHTPRLENIREVVPWIDHDTQSIDFLDEVHDLSSPILAPTVTPTLSAKLSPRVDVMPDPATQPSSHSTGESQNFGKSLGGRKSGEIKNRKPSFPDTRGKDGRKSVFASNLHKTGNPLAKIFDGTGDSVAGISNSVDYFSHKMVRSVSMGTLSAKATSCPHPLRSSSSEGTMKPCNSPILIRPCSPITLSPLITDRRTGICLPYASAQLLSLGMGKNMTDSSSDRSYMPALQPEEDSFLDCLCNTSNDHSQPERLTSLISFISRNASTTPGISDVEFVGGKASSQATFEEKGGAGQTIQSGPWASRNFQTEYVSNSPSRGAIVFRDPFRNDGKRWNRGKVDRTSDQVAPEEMR</sequence>
<feature type="region of interest" description="Disordered" evidence="1">
    <location>
        <begin position="785"/>
        <end position="815"/>
    </location>
</feature>
<dbReference type="SUPFAM" id="SSF88697">
    <property type="entry name" value="PUA domain-like"/>
    <property type="match status" value="1"/>
</dbReference>
<feature type="compositionally biased region" description="Polar residues" evidence="1">
    <location>
        <begin position="524"/>
        <end position="538"/>
    </location>
</feature>
<dbReference type="EMBL" id="JAGMWT010000030">
    <property type="protein sequence ID" value="KAH7109853.1"/>
    <property type="molecule type" value="Genomic_DNA"/>
</dbReference>
<dbReference type="InterPro" id="IPR036987">
    <property type="entry name" value="SRA-YDG_sf"/>
</dbReference>
<gene>
    <name evidence="2" type="ORF">B0J11DRAFT_601363</name>
</gene>
<feature type="region of interest" description="Disordered" evidence="1">
    <location>
        <begin position="511"/>
        <end position="566"/>
    </location>
</feature>
<evidence type="ECO:0000313" key="2">
    <source>
        <dbReference type="EMBL" id="KAH7109853.1"/>
    </source>
</evidence>
<feature type="compositionally biased region" description="Polar residues" evidence="1">
    <location>
        <begin position="382"/>
        <end position="391"/>
    </location>
</feature>
<keyword evidence="3" id="KW-1185">Reference proteome</keyword>
<dbReference type="Gene3D" id="2.30.280.10">
    <property type="entry name" value="SRA-YDG"/>
    <property type="match status" value="1"/>
</dbReference>